<keyword evidence="1" id="KW-0812">Transmembrane</keyword>
<dbReference type="EMBL" id="JBBMFE010000002">
    <property type="protein sequence ID" value="MEQ2471363.1"/>
    <property type="molecule type" value="Genomic_DNA"/>
</dbReference>
<feature type="transmembrane region" description="Helical" evidence="1">
    <location>
        <begin position="164"/>
        <end position="184"/>
    </location>
</feature>
<evidence type="ECO:0000313" key="2">
    <source>
        <dbReference type="EMBL" id="MEQ2471363.1"/>
    </source>
</evidence>
<evidence type="ECO:0008006" key="4">
    <source>
        <dbReference type="Google" id="ProtNLM"/>
    </source>
</evidence>
<keyword evidence="1" id="KW-0472">Membrane</keyword>
<gene>
    <name evidence="2" type="ORF">WMO29_02445</name>
</gene>
<feature type="transmembrane region" description="Helical" evidence="1">
    <location>
        <begin position="12"/>
        <end position="31"/>
    </location>
</feature>
<reference evidence="2 3" key="1">
    <citation type="submission" date="2024-03" db="EMBL/GenBank/DDBJ databases">
        <title>Human intestinal bacterial collection.</title>
        <authorList>
            <person name="Pauvert C."/>
            <person name="Hitch T.C.A."/>
            <person name="Clavel T."/>
        </authorList>
    </citation>
    <scope>NUCLEOTIDE SEQUENCE [LARGE SCALE GENOMIC DNA]</scope>
    <source>
        <strain evidence="2 3">CLA-AA-H132</strain>
    </source>
</reference>
<sequence length="196" mass="21927">MWKKITGTRKTFLPVFLTGFAAGILYMVLFGRGAAHETALLGRYFFSRYQQAELASGELLRYTLKSRVSQFTLLWLTGFTFFGTAAVFLSLAWMGAALGITLTTAAMKLGFAGILVCLASGLPQFFLYVPAAVWLFQKICETSENRPWKGQRYSGNSRQMMPYLLVWGLGFLLLLAGSLLESYVNPMFLKLILKNI</sequence>
<accession>A0ABV1FDE3</accession>
<proteinExistence type="predicted"/>
<dbReference type="RefSeq" id="WP_349163605.1">
    <property type="nucleotide sequence ID" value="NZ_JBBMFE010000002.1"/>
</dbReference>
<keyword evidence="3" id="KW-1185">Reference proteome</keyword>
<dbReference type="Proteomes" id="UP001438008">
    <property type="component" value="Unassembled WGS sequence"/>
</dbReference>
<protein>
    <recommendedName>
        <fullName evidence="4">Stage II sporulation protein M</fullName>
    </recommendedName>
</protein>
<organism evidence="2 3">
    <name type="scientific">Laedolimicola intestinihominis</name>
    <dbReference type="NCBI Taxonomy" id="3133166"/>
    <lineage>
        <taxon>Bacteria</taxon>
        <taxon>Bacillati</taxon>
        <taxon>Bacillota</taxon>
        <taxon>Clostridia</taxon>
        <taxon>Lachnospirales</taxon>
        <taxon>Lachnospiraceae</taxon>
        <taxon>Laedolimicola</taxon>
    </lineage>
</organism>
<evidence type="ECO:0000313" key="3">
    <source>
        <dbReference type="Proteomes" id="UP001438008"/>
    </source>
</evidence>
<keyword evidence="1" id="KW-1133">Transmembrane helix</keyword>
<evidence type="ECO:0000256" key="1">
    <source>
        <dbReference type="SAM" id="Phobius"/>
    </source>
</evidence>
<name>A0ABV1FDE3_9FIRM</name>
<feature type="transmembrane region" description="Helical" evidence="1">
    <location>
        <begin position="109"/>
        <end position="129"/>
    </location>
</feature>
<feature type="transmembrane region" description="Helical" evidence="1">
    <location>
        <begin position="73"/>
        <end position="97"/>
    </location>
</feature>
<comment type="caution">
    <text evidence="2">The sequence shown here is derived from an EMBL/GenBank/DDBJ whole genome shotgun (WGS) entry which is preliminary data.</text>
</comment>